<proteinExistence type="predicted"/>
<name>A0A8X6S723_TRICX</name>
<evidence type="ECO:0000313" key="1">
    <source>
        <dbReference type="EMBL" id="GFY01653.1"/>
    </source>
</evidence>
<dbReference type="Proteomes" id="UP000887159">
    <property type="component" value="Unassembled WGS sequence"/>
</dbReference>
<sequence length="128" mass="14548">MKENCQILRQVGLLDVRLSWAVALSTIQVTVLFSSVPSRFRGRTPWEGQGPSTNLTRGLVARWQFRVPPCCKGTAHLHKFMCSLGFEPTLYSTAFSVSNHYTGWATAFSVRDKYLPKKLYRMYSVPSK</sequence>
<evidence type="ECO:0000313" key="2">
    <source>
        <dbReference type="Proteomes" id="UP000887159"/>
    </source>
</evidence>
<reference evidence="1" key="1">
    <citation type="submission" date="2020-08" db="EMBL/GenBank/DDBJ databases">
        <title>Multicomponent nature underlies the extraordinary mechanical properties of spider dragline silk.</title>
        <authorList>
            <person name="Kono N."/>
            <person name="Nakamura H."/>
            <person name="Mori M."/>
            <person name="Yoshida Y."/>
            <person name="Ohtoshi R."/>
            <person name="Malay A.D."/>
            <person name="Moran D.A.P."/>
            <person name="Tomita M."/>
            <person name="Numata K."/>
            <person name="Arakawa K."/>
        </authorList>
    </citation>
    <scope>NUCLEOTIDE SEQUENCE</scope>
</reference>
<protein>
    <submittedName>
        <fullName evidence="1">Uncharacterized protein</fullName>
    </submittedName>
</protein>
<organism evidence="1 2">
    <name type="scientific">Trichonephila clavipes</name>
    <name type="common">Golden silk orbweaver</name>
    <name type="synonym">Nephila clavipes</name>
    <dbReference type="NCBI Taxonomy" id="2585209"/>
    <lineage>
        <taxon>Eukaryota</taxon>
        <taxon>Metazoa</taxon>
        <taxon>Ecdysozoa</taxon>
        <taxon>Arthropoda</taxon>
        <taxon>Chelicerata</taxon>
        <taxon>Arachnida</taxon>
        <taxon>Araneae</taxon>
        <taxon>Araneomorphae</taxon>
        <taxon>Entelegynae</taxon>
        <taxon>Araneoidea</taxon>
        <taxon>Nephilidae</taxon>
        <taxon>Trichonephila</taxon>
    </lineage>
</organism>
<keyword evidence="2" id="KW-1185">Reference proteome</keyword>
<accession>A0A8X6S723</accession>
<gene>
    <name evidence="1" type="ORF">TNCV_2608361</name>
</gene>
<comment type="caution">
    <text evidence="1">The sequence shown here is derived from an EMBL/GenBank/DDBJ whole genome shotgun (WGS) entry which is preliminary data.</text>
</comment>
<dbReference type="AlphaFoldDB" id="A0A8X6S723"/>
<dbReference type="EMBL" id="BMAU01021229">
    <property type="protein sequence ID" value="GFY01653.1"/>
    <property type="molecule type" value="Genomic_DNA"/>
</dbReference>